<accession>A0A6C0L7X1</accession>
<keyword evidence="1" id="KW-0812">Transmembrane</keyword>
<protein>
    <submittedName>
        <fullName evidence="2">Uncharacterized protein</fullName>
    </submittedName>
</protein>
<name>A0A6C0L7X1_9ZZZZ</name>
<proteinExistence type="predicted"/>
<reference evidence="2" key="1">
    <citation type="journal article" date="2020" name="Nature">
        <title>Giant virus diversity and host interactions through global metagenomics.</title>
        <authorList>
            <person name="Schulz F."/>
            <person name="Roux S."/>
            <person name="Paez-Espino D."/>
            <person name="Jungbluth S."/>
            <person name="Walsh D.A."/>
            <person name="Denef V.J."/>
            <person name="McMahon K.D."/>
            <person name="Konstantinidis K.T."/>
            <person name="Eloe-Fadrosh E.A."/>
            <person name="Kyrpides N.C."/>
            <person name="Woyke T."/>
        </authorList>
    </citation>
    <scope>NUCLEOTIDE SEQUENCE</scope>
    <source>
        <strain evidence="2">GVMAG-M-3300027759-16</strain>
    </source>
</reference>
<organism evidence="2">
    <name type="scientific">viral metagenome</name>
    <dbReference type="NCBI Taxonomy" id="1070528"/>
    <lineage>
        <taxon>unclassified sequences</taxon>
        <taxon>metagenomes</taxon>
        <taxon>organismal metagenomes</taxon>
    </lineage>
</organism>
<evidence type="ECO:0000313" key="2">
    <source>
        <dbReference type="EMBL" id="QHU26225.1"/>
    </source>
</evidence>
<dbReference type="EMBL" id="MN740437">
    <property type="protein sequence ID" value="QHU26225.1"/>
    <property type="molecule type" value="Genomic_DNA"/>
</dbReference>
<feature type="transmembrane region" description="Helical" evidence="1">
    <location>
        <begin position="30"/>
        <end position="48"/>
    </location>
</feature>
<dbReference type="AlphaFoldDB" id="A0A6C0L7X1"/>
<keyword evidence="1" id="KW-0472">Membrane</keyword>
<keyword evidence="1" id="KW-1133">Transmembrane helix</keyword>
<evidence type="ECO:0000256" key="1">
    <source>
        <dbReference type="SAM" id="Phobius"/>
    </source>
</evidence>
<sequence length="255" mass="28374">MYATSTGLSAQAKPTFWQQATQNMPSAESLAIVILVGIIVYYTANLFYSKQYTVPLPSYKSGFVNGSGLKEGFMIPPKTEIPSPSNCLTQDATSMLAMVAGRSSTDEGPRDLLEFTQLLNKLCCFRKDLTSKTFTVDYTLRQPFVTSHDIEPISETTGRCFAKTIPPRDLDIAMDKWMIRGSFLIQRLCTSYGLTDQEASQLEKTFQTFGRGIYDVARTGCLQTAPLDVTQRGPRDPHPFSVRSDSTLGQFNGYY</sequence>